<dbReference type="GO" id="GO:0000978">
    <property type="term" value="F:RNA polymerase II cis-regulatory region sequence-specific DNA binding"/>
    <property type="evidence" value="ECO:0007669"/>
    <property type="project" value="TreeGrafter"/>
</dbReference>
<dbReference type="PANTHER" id="PTHR11568:SF2">
    <property type="entry name" value="HEPATOCYTE NUCLEAR FACTOR 1-BETA"/>
    <property type="match status" value="1"/>
</dbReference>
<dbReference type="GO" id="GO:0031016">
    <property type="term" value="P:pancreas development"/>
    <property type="evidence" value="ECO:0007669"/>
    <property type="project" value="InterPro"/>
</dbReference>
<reference evidence="3" key="2">
    <citation type="submission" date="2025-09" db="UniProtKB">
        <authorList>
            <consortium name="Ensembl"/>
        </authorList>
    </citation>
    <scope>IDENTIFICATION</scope>
</reference>
<accession>A0A8C5WS42</accession>
<name>A0A8C5WS42_LATLA</name>
<dbReference type="PANTHER" id="PTHR11568">
    <property type="entry name" value="HEPATOCYTE NUCLEAR FACTOR 1"/>
    <property type="match status" value="1"/>
</dbReference>
<dbReference type="Ensembl" id="ENSLLTT00000010099.1">
    <property type="protein sequence ID" value="ENSLLTP00000009729.1"/>
    <property type="gene ID" value="ENSLLTG00000007445.1"/>
</dbReference>
<dbReference type="AlphaFoldDB" id="A0A8C5WS42"/>
<feature type="signal peptide" evidence="1">
    <location>
        <begin position="1"/>
        <end position="28"/>
    </location>
</feature>
<feature type="domain" description="Hepatocyte nuclear factor 1 beta isoform C-terminal" evidence="2">
    <location>
        <begin position="20"/>
        <end position="80"/>
    </location>
</feature>
<evidence type="ECO:0000313" key="3">
    <source>
        <dbReference type="Ensembl" id="ENSLLTP00000009729.1"/>
    </source>
</evidence>
<dbReference type="InterPro" id="IPR006897">
    <property type="entry name" value="HNF1b_C"/>
</dbReference>
<protein>
    <recommendedName>
        <fullName evidence="2">Hepatocyte nuclear factor 1 beta isoform C-terminal domain-containing protein</fullName>
    </recommendedName>
</protein>
<keyword evidence="1" id="KW-0732">Signal</keyword>
<proteinExistence type="predicted"/>
<evidence type="ECO:0000256" key="1">
    <source>
        <dbReference type="SAM" id="SignalP"/>
    </source>
</evidence>
<feature type="chain" id="PRO_5034275080" description="Hepatocyte nuclear factor 1 beta isoform C-terminal domain-containing protein" evidence="1">
    <location>
        <begin position="29"/>
        <end position="118"/>
    </location>
</feature>
<dbReference type="Pfam" id="PF04812">
    <property type="entry name" value="HNF-1B_C"/>
    <property type="match status" value="1"/>
</dbReference>
<reference evidence="3" key="1">
    <citation type="submission" date="2025-08" db="UniProtKB">
        <authorList>
            <consortium name="Ensembl"/>
        </authorList>
    </citation>
    <scope>IDENTIFICATION</scope>
</reference>
<dbReference type="GO" id="GO:0030073">
    <property type="term" value="P:insulin secretion"/>
    <property type="evidence" value="ECO:0007669"/>
    <property type="project" value="InterPro"/>
</dbReference>
<dbReference type="GO" id="GO:0045893">
    <property type="term" value="P:positive regulation of DNA-templated transcription"/>
    <property type="evidence" value="ECO:0007669"/>
    <property type="project" value="InterPro"/>
</dbReference>
<dbReference type="Proteomes" id="UP000694406">
    <property type="component" value="Unplaced"/>
</dbReference>
<sequence>SLSKILWSFIIKHLYLSLCLSGLNSSQAQSVPVINSVALQPVQFSQQLHSPHQQSIMQQSTNPMAQQPFMAAVTQLQNSHSKILLAVLAEIEGQKLGEARVTEAISTARCLSLCQSGG</sequence>
<evidence type="ECO:0000259" key="2">
    <source>
        <dbReference type="Pfam" id="PF04812"/>
    </source>
</evidence>
<dbReference type="GeneTree" id="ENSGT01000000221390"/>
<dbReference type="InterPro" id="IPR039066">
    <property type="entry name" value="HNF-1"/>
</dbReference>
<evidence type="ECO:0000313" key="4">
    <source>
        <dbReference type="Proteomes" id="UP000694406"/>
    </source>
</evidence>
<dbReference type="GO" id="GO:0005634">
    <property type="term" value="C:nucleus"/>
    <property type="evidence" value="ECO:0007669"/>
    <property type="project" value="InterPro"/>
</dbReference>
<dbReference type="GO" id="GO:0001889">
    <property type="term" value="P:liver development"/>
    <property type="evidence" value="ECO:0007669"/>
    <property type="project" value="InterPro"/>
</dbReference>
<organism evidence="3 4">
    <name type="scientific">Laticauda laticaudata</name>
    <name type="common">Blue-ringed sea krait</name>
    <name type="synonym">Blue-lipped sea krait</name>
    <dbReference type="NCBI Taxonomy" id="8630"/>
    <lineage>
        <taxon>Eukaryota</taxon>
        <taxon>Metazoa</taxon>
        <taxon>Chordata</taxon>
        <taxon>Craniata</taxon>
        <taxon>Vertebrata</taxon>
        <taxon>Euteleostomi</taxon>
        <taxon>Lepidosauria</taxon>
        <taxon>Squamata</taxon>
        <taxon>Bifurcata</taxon>
        <taxon>Unidentata</taxon>
        <taxon>Episquamata</taxon>
        <taxon>Toxicofera</taxon>
        <taxon>Serpentes</taxon>
        <taxon>Colubroidea</taxon>
        <taxon>Elapidae</taxon>
        <taxon>Laticaudinae</taxon>
        <taxon>Laticauda</taxon>
    </lineage>
</organism>
<keyword evidence="4" id="KW-1185">Reference proteome</keyword>
<dbReference type="GO" id="GO:0000981">
    <property type="term" value="F:DNA-binding transcription factor activity, RNA polymerase II-specific"/>
    <property type="evidence" value="ECO:0007669"/>
    <property type="project" value="TreeGrafter"/>
</dbReference>